<dbReference type="Proteomes" id="UP000530660">
    <property type="component" value="Unassembled WGS sequence"/>
</dbReference>
<proteinExistence type="predicted"/>
<keyword evidence="3" id="KW-1185">Reference proteome</keyword>
<protein>
    <submittedName>
        <fullName evidence="2">Uncharacterized protein</fullName>
    </submittedName>
</protein>
<dbReference type="EMBL" id="VWRR01000001">
    <property type="protein sequence ID" value="KAF6005073.1"/>
    <property type="molecule type" value="Genomic_DNA"/>
</dbReference>
<evidence type="ECO:0000313" key="2">
    <source>
        <dbReference type="EMBL" id="KAF6005073.1"/>
    </source>
</evidence>
<organism evidence="2 3">
    <name type="scientific">Cyanidiococcus yangmingshanensis</name>
    <dbReference type="NCBI Taxonomy" id="2690220"/>
    <lineage>
        <taxon>Eukaryota</taxon>
        <taxon>Rhodophyta</taxon>
        <taxon>Bangiophyceae</taxon>
        <taxon>Cyanidiales</taxon>
        <taxon>Cyanidiaceae</taxon>
        <taxon>Cyanidiococcus</taxon>
    </lineage>
</organism>
<evidence type="ECO:0000313" key="3">
    <source>
        <dbReference type="Proteomes" id="UP000530660"/>
    </source>
</evidence>
<reference evidence="2 3" key="1">
    <citation type="journal article" date="2020" name="J. Phycol.">
        <title>Comparative genome analysis reveals Cyanidiococcus gen. nov., a new extremophilic red algal genus sister to Cyanidioschyzon (Cyanidioschyzonaceae, Rhodophyta).</title>
        <authorList>
            <person name="Liu S.-L."/>
            <person name="Chiang Y.-R."/>
            <person name="Yoon H.S."/>
            <person name="Fu H.-Y."/>
        </authorList>
    </citation>
    <scope>NUCLEOTIDE SEQUENCE [LARGE SCALE GENOMIC DNA]</scope>
    <source>
        <strain evidence="2 3">THAL066</strain>
    </source>
</reference>
<accession>A0A7J7IPM4</accession>
<evidence type="ECO:0000313" key="1">
    <source>
        <dbReference type="EMBL" id="KAF6000956.1"/>
    </source>
</evidence>
<dbReference type="EMBL" id="VWRR01000017">
    <property type="protein sequence ID" value="KAF6000956.1"/>
    <property type="molecule type" value="Genomic_DNA"/>
</dbReference>
<dbReference type="AlphaFoldDB" id="A0A7J7IPM4"/>
<comment type="caution">
    <text evidence="2">The sequence shown here is derived from an EMBL/GenBank/DDBJ whole genome shotgun (WGS) entry which is preliminary data.</text>
</comment>
<gene>
    <name evidence="2" type="ORF">F1559_000019</name>
    <name evidence="1" type="ORF">F1559_003552</name>
</gene>
<name>A0A7J7IPM4_9RHOD</name>
<sequence>MQACKRPEIGTRTRITRKRNAVALCRRVRRPVVIRCTQSASECSQVVLPATSIHPNQRKTVFASRYCALDSRNSDFEEADNIARALRVTSLHRDRIRSSFSATVKKCACSTPEVLSDKQLPAMLLHSSVHAL</sequence>